<dbReference type="InterPro" id="IPR014985">
    <property type="entry name" value="WbqC"/>
</dbReference>
<evidence type="ECO:0000313" key="2">
    <source>
        <dbReference type="Proteomes" id="UP000298050"/>
    </source>
</evidence>
<dbReference type="Pfam" id="PF08889">
    <property type="entry name" value="WbqC"/>
    <property type="match status" value="1"/>
</dbReference>
<evidence type="ECO:0000313" key="1">
    <source>
        <dbReference type="EMBL" id="TGD75858.1"/>
    </source>
</evidence>
<comment type="caution">
    <text evidence="1">The sequence shown here is derived from an EMBL/GenBank/DDBJ whole genome shotgun (WGS) entry which is preliminary data.</text>
</comment>
<dbReference type="AlphaFoldDB" id="A0A4Z0M8Z3"/>
<evidence type="ECO:0008006" key="3">
    <source>
        <dbReference type="Google" id="ProtNLM"/>
    </source>
</evidence>
<proteinExistence type="predicted"/>
<sequence>MQPYFFPYLGYFQLLNYVDEFVLYDNIQFTKKGWIHRNRILMNGAPVYVSLPLKKDSDYLDVVRREIAESFVQEREKMLRRIAASYRAAPQFSAVFPMLEDCLRSSTSNLFVFLRECIRAVCSFIGIETRLVTSSTIPVDHTLRAQDKVIAICGAQGASGYINPIGGVGLYSADAFARQGVELQFLEPQIRPYAQGGIEFVPNLSMIDVMMWVPPDELRERLQEFRLVA</sequence>
<reference evidence="1 2" key="1">
    <citation type="submission" date="2019-04" db="EMBL/GenBank/DDBJ databases">
        <title>Taxonomy of novel Haliea sp. from mangrove soil of West Coast of India.</title>
        <authorList>
            <person name="Verma A."/>
            <person name="Kumar P."/>
            <person name="Krishnamurthi S."/>
        </authorList>
    </citation>
    <scope>NUCLEOTIDE SEQUENCE [LARGE SCALE GENOMIC DNA]</scope>
    <source>
        <strain evidence="1 2">SAOS-164</strain>
    </source>
</reference>
<keyword evidence="2" id="KW-1185">Reference proteome</keyword>
<organism evidence="1 2">
    <name type="scientific">Mangrovimicrobium sediminis</name>
    <dbReference type="NCBI Taxonomy" id="2562682"/>
    <lineage>
        <taxon>Bacteria</taxon>
        <taxon>Pseudomonadati</taxon>
        <taxon>Pseudomonadota</taxon>
        <taxon>Gammaproteobacteria</taxon>
        <taxon>Cellvibrionales</taxon>
        <taxon>Halieaceae</taxon>
        <taxon>Mangrovimicrobium</taxon>
    </lineage>
</organism>
<dbReference type="OrthoDB" id="3611744at2"/>
<dbReference type="EMBL" id="SRLE01000002">
    <property type="protein sequence ID" value="TGD75858.1"/>
    <property type="molecule type" value="Genomic_DNA"/>
</dbReference>
<name>A0A4Z0M8Z3_9GAMM</name>
<accession>A0A4Z0M8Z3</accession>
<gene>
    <name evidence="1" type="ORF">E4634_01875</name>
</gene>
<protein>
    <recommendedName>
        <fullName evidence="3">WbqC family protein</fullName>
    </recommendedName>
</protein>
<dbReference type="Proteomes" id="UP000298050">
    <property type="component" value="Unassembled WGS sequence"/>
</dbReference>